<feature type="compositionally biased region" description="Low complexity" evidence="1">
    <location>
        <begin position="59"/>
        <end position="70"/>
    </location>
</feature>
<protein>
    <submittedName>
        <fullName evidence="2">Uncharacterized protein</fullName>
    </submittedName>
</protein>
<feature type="non-terminal residue" evidence="2">
    <location>
        <position position="1"/>
    </location>
</feature>
<reference evidence="2 3" key="1">
    <citation type="journal article" date="2018" name="G3 (Bethesda)">
        <title>Phylogenetic and Phylogenomic Definition of Rhizopus Species.</title>
        <authorList>
            <person name="Gryganskyi A.P."/>
            <person name="Golan J."/>
            <person name="Dolatabadi S."/>
            <person name="Mondo S."/>
            <person name="Robb S."/>
            <person name="Idnurm A."/>
            <person name="Muszewska A."/>
            <person name="Steczkiewicz K."/>
            <person name="Masonjones S."/>
            <person name="Liao H.L."/>
            <person name="Gajdeczka M.T."/>
            <person name="Anike F."/>
            <person name="Vuek A."/>
            <person name="Anishchenko I.M."/>
            <person name="Voigt K."/>
            <person name="de Hoog G.S."/>
            <person name="Smith M.E."/>
            <person name="Heitman J."/>
            <person name="Vilgalys R."/>
            <person name="Stajich J.E."/>
        </authorList>
    </citation>
    <scope>NUCLEOTIDE SEQUENCE [LARGE SCALE GENOMIC DNA]</scope>
    <source>
        <strain evidence="2 3">LSU 92-RS-03</strain>
    </source>
</reference>
<proteinExistence type="predicted"/>
<comment type="caution">
    <text evidence="2">The sequence shown here is derived from an EMBL/GenBank/DDBJ whole genome shotgun (WGS) entry which is preliminary data.</text>
</comment>
<evidence type="ECO:0000256" key="1">
    <source>
        <dbReference type="SAM" id="MobiDB-lite"/>
    </source>
</evidence>
<keyword evidence="3" id="KW-1185">Reference proteome</keyword>
<feature type="region of interest" description="Disordered" evidence="1">
    <location>
        <begin position="43"/>
        <end position="81"/>
    </location>
</feature>
<gene>
    <name evidence="2" type="ORF">CU098_003085</name>
</gene>
<dbReference type="OrthoDB" id="2288273at2759"/>
<dbReference type="Proteomes" id="UP000253551">
    <property type="component" value="Unassembled WGS sequence"/>
</dbReference>
<organism evidence="2 3">
    <name type="scientific">Rhizopus stolonifer</name>
    <name type="common">Rhizopus nigricans</name>
    <dbReference type="NCBI Taxonomy" id="4846"/>
    <lineage>
        <taxon>Eukaryota</taxon>
        <taxon>Fungi</taxon>
        <taxon>Fungi incertae sedis</taxon>
        <taxon>Mucoromycota</taxon>
        <taxon>Mucoromycotina</taxon>
        <taxon>Mucoromycetes</taxon>
        <taxon>Mucorales</taxon>
        <taxon>Mucorineae</taxon>
        <taxon>Rhizopodaceae</taxon>
        <taxon>Rhizopus</taxon>
    </lineage>
</organism>
<accession>A0A367IJL5</accession>
<name>A0A367IJL5_RHIST</name>
<dbReference type="EMBL" id="PJQM01007686">
    <property type="protein sequence ID" value="RCH77848.1"/>
    <property type="molecule type" value="Genomic_DNA"/>
</dbReference>
<evidence type="ECO:0000313" key="2">
    <source>
        <dbReference type="EMBL" id="RCH77848.1"/>
    </source>
</evidence>
<sequence>SCTHNKPLEICKDITDDIESKYERRKTKTQKIKTLRTQRFVTTTSNKRLRAEIEKEATSFQSSSQRSQSSYEPNTDTSENEIDDLKSMVVNMLDVAFMLNHIVTLEN</sequence>
<evidence type="ECO:0000313" key="3">
    <source>
        <dbReference type="Proteomes" id="UP000253551"/>
    </source>
</evidence>
<dbReference type="AlphaFoldDB" id="A0A367IJL5"/>
<feature type="non-terminal residue" evidence="2">
    <location>
        <position position="107"/>
    </location>
</feature>